<comment type="caution">
    <text evidence="1">The sequence shown here is derived from an EMBL/GenBank/DDBJ whole genome shotgun (WGS) entry which is preliminary data.</text>
</comment>
<keyword evidence="2" id="KW-1185">Reference proteome</keyword>
<evidence type="ECO:0000313" key="2">
    <source>
        <dbReference type="Proteomes" id="UP000014461"/>
    </source>
</evidence>
<accession>R9PRB7</accession>
<dbReference type="EMBL" id="BARX01000034">
    <property type="protein sequence ID" value="GAD03825.1"/>
    <property type="molecule type" value="Genomic_DNA"/>
</dbReference>
<sequence>MLSRNTVNTECRGKIDEVDTANDVNNPSIHLLHFPALQTQPQGFICK</sequence>
<gene>
    <name evidence="1" type="ORF">AALB_3905</name>
</gene>
<proteinExistence type="predicted"/>
<name>R9PRB7_AGAAL</name>
<evidence type="ECO:0000313" key="1">
    <source>
        <dbReference type="EMBL" id="GAD03825.1"/>
    </source>
</evidence>
<reference evidence="1" key="1">
    <citation type="journal article" date="2013" name="Genome Announc.">
        <title>Draft Genome Sequence of Agarivorans albus Strain MKT 106T, an Agarolytic Marine Bacterium.</title>
        <authorList>
            <person name="Yasuike M."/>
            <person name="Nakamura Y."/>
            <person name="Kai W."/>
            <person name="Fujiwara A."/>
            <person name="Fukui Y."/>
            <person name="Satomi M."/>
            <person name="Sano M."/>
        </authorList>
    </citation>
    <scope>NUCLEOTIDE SEQUENCE [LARGE SCALE GENOMIC DNA]</scope>
</reference>
<dbReference type="AlphaFoldDB" id="R9PRB7"/>
<dbReference type="Proteomes" id="UP000014461">
    <property type="component" value="Unassembled WGS sequence"/>
</dbReference>
<organism evidence="1 2">
    <name type="scientific">Agarivorans albus MKT 106</name>
    <dbReference type="NCBI Taxonomy" id="1331007"/>
    <lineage>
        <taxon>Bacteria</taxon>
        <taxon>Pseudomonadati</taxon>
        <taxon>Pseudomonadota</taxon>
        <taxon>Gammaproteobacteria</taxon>
        <taxon>Alteromonadales</taxon>
        <taxon>Alteromonadaceae</taxon>
        <taxon>Agarivorans</taxon>
    </lineage>
</organism>
<protein>
    <submittedName>
        <fullName evidence="1">Uncharacterized protein</fullName>
    </submittedName>
</protein>